<dbReference type="InterPro" id="IPR013154">
    <property type="entry name" value="ADH-like_N"/>
</dbReference>
<feature type="domain" description="Enoyl reductase (ER)" evidence="2">
    <location>
        <begin position="13"/>
        <end position="306"/>
    </location>
</feature>
<keyword evidence="1" id="KW-0521">NADP</keyword>
<dbReference type="SUPFAM" id="SSF50129">
    <property type="entry name" value="GroES-like"/>
    <property type="match status" value="1"/>
</dbReference>
<evidence type="ECO:0000256" key="1">
    <source>
        <dbReference type="ARBA" id="ARBA00022857"/>
    </source>
</evidence>
<organism evidence="3 4">
    <name type="scientific">Tomitella fengzijianii</name>
    <dbReference type="NCBI Taxonomy" id="2597660"/>
    <lineage>
        <taxon>Bacteria</taxon>
        <taxon>Bacillati</taxon>
        <taxon>Actinomycetota</taxon>
        <taxon>Actinomycetes</taxon>
        <taxon>Mycobacteriales</taxon>
        <taxon>Tomitella</taxon>
    </lineage>
</organism>
<dbReference type="AlphaFoldDB" id="A0A516X4X5"/>
<keyword evidence="4" id="KW-1185">Reference proteome</keyword>
<sequence>MMAMKAFVKPDPAASTIVPEEANKPRIDAGELLVLMHAVGVGIHDSYFLPQDAGYPFPIGIEGAGVVEEAGSEIVKYRPGDRVAFVSSMQPKGGTWAEYAAVDAGSLILPIPAELDFVQAAALPVAGNTVLRALAALGDLPAGASIFIAGGAGAIGTLAIQLARRRGWRVAASASEHNHDYLRSLGANVAVDYHDSNWPDEVRRSIPDGVDAAIAVHPDTSTDCLRVVKDGGSVVTVSGDSVTPERGIQVGMIAYDRDVRGELADLMTDVITNDLHLEIERIYPFDRAAEALSRVQTRHVRGKLVVRL</sequence>
<name>A0A516X4X5_9ACTN</name>
<reference evidence="3 4" key="1">
    <citation type="submission" date="2019-07" db="EMBL/GenBank/DDBJ databases">
        <title>Tomitella cavernea sp. nov., an actinomycete isolated from soil.</title>
        <authorList>
            <person name="Cheng J."/>
        </authorList>
    </citation>
    <scope>NUCLEOTIDE SEQUENCE [LARGE SCALE GENOMIC DNA]</scope>
    <source>
        <strain evidence="3 4">HY188</strain>
    </source>
</reference>
<dbReference type="PANTHER" id="PTHR44154:SF1">
    <property type="entry name" value="QUINONE OXIDOREDUCTASE"/>
    <property type="match status" value="1"/>
</dbReference>
<dbReference type="Gene3D" id="3.40.50.720">
    <property type="entry name" value="NAD(P)-binding Rossmann-like Domain"/>
    <property type="match status" value="1"/>
</dbReference>
<dbReference type="SMART" id="SM00829">
    <property type="entry name" value="PKS_ER"/>
    <property type="match status" value="1"/>
</dbReference>
<dbReference type="InterPro" id="IPR020843">
    <property type="entry name" value="ER"/>
</dbReference>
<accession>A0A516X4X5</accession>
<dbReference type="PANTHER" id="PTHR44154">
    <property type="entry name" value="QUINONE OXIDOREDUCTASE"/>
    <property type="match status" value="1"/>
</dbReference>
<evidence type="ECO:0000259" key="2">
    <source>
        <dbReference type="SMART" id="SM00829"/>
    </source>
</evidence>
<dbReference type="OrthoDB" id="4512359at2"/>
<dbReference type="Proteomes" id="UP000317344">
    <property type="component" value="Chromosome"/>
</dbReference>
<protein>
    <submittedName>
        <fullName evidence="3">NADP-dependent oxidoreductase</fullName>
    </submittedName>
</protein>
<dbReference type="GO" id="GO:0016491">
    <property type="term" value="F:oxidoreductase activity"/>
    <property type="evidence" value="ECO:0007669"/>
    <property type="project" value="InterPro"/>
</dbReference>
<dbReference type="Pfam" id="PF08240">
    <property type="entry name" value="ADH_N"/>
    <property type="match status" value="1"/>
</dbReference>
<proteinExistence type="predicted"/>
<evidence type="ECO:0000313" key="3">
    <source>
        <dbReference type="EMBL" id="QDQ97711.1"/>
    </source>
</evidence>
<dbReference type="InterPro" id="IPR011032">
    <property type="entry name" value="GroES-like_sf"/>
</dbReference>
<dbReference type="CDD" id="cd05289">
    <property type="entry name" value="MDR_like_2"/>
    <property type="match status" value="1"/>
</dbReference>
<gene>
    <name evidence="3" type="ORF">FO059_10730</name>
</gene>
<dbReference type="Gene3D" id="3.90.180.10">
    <property type="entry name" value="Medium-chain alcohol dehydrogenases, catalytic domain"/>
    <property type="match status" value="1"/>
</dbReference>
<dbReference type="InterPro" id="IPR036291">
    <property type="entry name" value="NAD(P)-bd_dom_sf"/>
</dbReference>
<dbReference type="InterPro" id="IPR051603">
    <property type="entry name" value="Zinc-ADH_QOR/CCCR"/>
</dbReference>
<dbReference type="SUPFAM" id="SSF51735">
    <property type="entry name" value="NAD(P)-binding Rossmann-fold domains"/>
    <property type="match status" value="1"/>
</dbReference>
<evidence type="ECO:0000313" key="4">
    <source>
        <dbReference type="Proteomes" id="UP000317344"/>
    </source>
</evidence>
<dbReference type="EMBL" id="CP041765">
    <property type="protein sequence ID" value="QDQ97711.1"/>
    <property type="molecule type" value="Genomic_DNA"/>
</dbReference>
<reference evidence="3 4" key="2">
    <citation type="submission" date="2019-07" db="EMBL/GenBank/DDBJ databases">
        <authorList>
            <person name="Huang Y."/>
        </authorList>
    </citation>
    <scope>NUCLEOTIDE SEQUENCE [LARGE SCALE GENOMIC DNA]</scope>
    <source>
        <strain evidence="3 4">HY188</strain>
    </source>
</reference>
<dbReference type="Pfam" id="PF13602">
    <property type="entry name" value="ADH_zinc_N_2"/>
    <property type="match status" value="1"/>
</dbReference>
<dbReference type="KEGG" id="toy:FO059_10730"/>